<keyword evidence="2" id="KW-1185">Reference proteome</keyword>
<name>A0ACB6QIG4_9PLEO</name>
<protein>
    <submittedName>
        <fullName evidence="1">Uncharacterized protein</fullName>
    </submittedName>
</protein>
<accession>A0ACB6QIG4</accession>
<comment type="caution">
    <text evidence="1">The sequence shown here is derived from an EMBL/GenBank/DDBJ whole genome shotgun (WGS) entry which is preliminary data.</text>
</comment>
<reference evidence="1" key="1">
    <citation type="journal article" date="2020" name="Stud. Mycol.">
        <title>101 Dothideomycetes genomes: a test case for predicting lifestyles and emergence of pathogens.</title>
        <authorList>
            <person name="Haridas S."/>
            <person name="Albert R."/>
            <person name="Binder M."/>
            <person name="Bloem J."/>
            <person name="Labutti K."/>
            <person name="Salamov A."/>
            <person name="Andreopoulos B."/>
            <person name="Baker S."/>
            <person name="Barry K."/>
            <person name="Bills G."/>
            <person name="Bluhm B."/>
            <person name="Cannon C."/>
            <person name="Castanera R."/>
            <person name="Culley D."/>
            <person name="Daum C."/>
            <person name="Ezra D."/>
            <person name="Gonzalez J."/>
            <person name="Henrissat B."/>
            <person name="Kuo A."/>
            <person name="Liang C."/>
            <person name="Lipzen A."/>
            <person name="Lutzoni F."/>
            <person name="Magnuson J."/>
            <person name="Mondo S."/>
            <person name="Nolan M."/>
            <person name="Ohm R."/>
            <person name="Pangilinan J."/>
            <person name="Park H.-J."/>
            <person name="Ramirez L."/>
            <person name="Alfaro M."/>
            <person name="Sun H."/>
            <person name="Tritt A."/>
            <person name="Yoshinaga Y."/>
            <person name="Zwiers L.-H."/>
            <person name="Turgeon B."/>
            <person name="Goodwin S."/>
            <person name="Spatafora J."/>
            <person name="Crous P."/>
            <person name="Grigoriev I."/>
        </authorList>
    </citation>
    <scope>NUCLEOTIDE SEQUENCE</scope>
    <source>
        <strain evidence="1">ATCC 200398</strain>
    </source>
</reference>
<sequence length="872" mass="98410">MSTEVFQIVPQPSFHGETPIKRSGRTKRVYRCKHCARQFKRSEHCARHERVHTHERPFPCSFCDRRYARKSVFSNCYAEDVANFSLRDLVKRHERSLHAEEYQAAHPTEFQKRPFNSEKDHTTTPEGFRVKPLTQQKLSASMERSEPSQSPSSPLTPPNENLAIGLNEPLDSLHTHPKTMTPPMYGINEAFFPHERQCPLDQYSPLASPTEQGQDTVLSIPPGNPFETFVGIDYDPIHLPPDLKVVTQCVDDASQSSYTQPRIDVDPFLLLDDGQRLQEIAVVESRRKVGLQMDEHLRDQSRPSHISHEPTTLRNSIPSPHLSSISPGPLTLFGIDDPWPLFVLEQGHDYMEHSPRVQREQCSELPKYTFDEWIHQKICEDAYTRTPVGDATAALLPSINDLNSFFSGYVECFHRHFPIVHLPSFDLTETPSPLIFAICSIGAQYRLDRRKAKNLFALAGTMSSYALRAGLPIATGTPKPAPIWVMQTRVLLSLCGIFSGLRRSLLSTPQESQLDWEEWISRESSKRLLCGMFIVSNLISTSFGINPGFSHTQDLEFEVLDEEKLWNARSAQEWMELRGTQSAPIGITVRDAMADLVFTDQPENQTQPYHISGFTMLLITHAVNIHMWSLLQFTDVSRLHYSDKSPSSGIHTALLASAFSTLSRCHQVIISVRGGENHSTTWSDTEGPLMFNCQALLRIAHIRLFTDIRAFNRLTLLTDNPEDILRAVKEYAEAPQQRSANLTKAIMKAYEGFLAPIKIGHLLVRKTAALSWSIEHAVAGWDAALLLTKWVHTIETEALILPPDAEEDCILGGLKGLLVEVESDYDGSGSLAAAIARIWSSFLSDVWVWGVTPRMGNILQQLALAYENRFHP</sequence>
<gene>
    <name evidence="1" type="ORF">BDR25DRAFT_376857</name>
</gene>
<evidence type="ECO:0000313" key="2">
    <source>
        <dbReference type="Proteomes" id="UP000799755"/>
    </source>
</evidence>
<evidence type="ECO:0000313" key="1">
    <source>
        <dbReference type="EMBL" id="KAF2466726.1"/>
    </source>
</evidence>
<organism evidence="1 2">
    <name type="scientific">Lindgomyces ingoldianus</name>
    <dbReference type="NCBI Taxonomy" id="673940"/>
    <lineage>
        <taxon>Eukaryota</taxon>
        <taxon>Fungi</taxon>
        <taxon>Dikarya</taxon>
        <taxon>Ascomycota</taxon>
        <taxon>Pezizomycotina</taxon>
        <taxon>Dothideomycetes</taxon>
        <taxon>Pleosporomycetidae</taxon>
        <taxon>Pleosporales</taxon>
        <taxon>Lindgomycetaceae</taxon>
        <taxon>Lindgomyces</taxon>
    </lineage>
</organism>
<proteinExistence type="predicted"/>
<dbReference type="EMBL" id="MU003523">
    <property type="protein sequence ID" value="KAF2466726.1"/>
    <property type="molecule type" value="Genomic_DNA"/>
</dbReference>
<dbReference type="Proteomes" id="UP000799755">
    <property type="component" value="Unassembled WGS sequence"/>
</dbReference>